<comment type="caution">
    <text evidence="2">The sequence shown here is derived from an EMBL/GenBank/DDBJ whole genome shotgun (WGS) entry which is preliminary data.</text>
</comment>
<evidence type="ECO:0000313" key="3">
    <source>
        <dbReference type="Proteomes" id="UP000553632"/>
    </source>
</evidence>
<proteinExistence type="predicted"/>
<evidence type="ECO:0000256" key="1">
    <source>
        <dbReference type="SAM" id="MobiDB-lite"/>
    </source>
</evidence>
<name>A0A7J6UMS9_PEROL</name>
<keyword evidence="3" id="KW-1185">Reference proteome</keyword>
<feature type="compositionally biased region" description="Polar residues" evidence="1">
    <location>
        <begin position="194"/>
        <end position="213"/>
    </location>
</feature>
<accession>A0A7J6UMS9</accession>
<organism evidence="2 3">
    <name type="scientific">Perkinsus olseni</name>
    <name type="common">Perkinsus atlanticus</name>
    <dbReference type="NCBI Taxonomy" id="32597"/>
    <lineage>
        <taxon>Eukaryota</taxon>
        <taxon>Sar</taxon>
        <taxon>Alveolata</taxon>
        <taxon>Perkinsozoa</taxon>
        <taxon>Perkinsea</taxon>
        <taxon>Perkinsida</taxon>
        <taxon>Perkinsidae</taxon>
        <taxon>Perkinsus</taxon>
    </lineage>
</organism>
<protein>
    <submittedName>
        <fullName evidence="2">Bromodomain containing protein 7</fullName>
    </submittedName>
</protein>
<evidence type="ECO:0000313" key="2">
    <source>
        <dbReference type="EMBL" id="KAF4758532.1"/>
    </source>
</evidence>
<dbReference type="Proteomes" id="UP000553632">
    <property type="component" value="Unassembled WGS sequence"/>
</dbReference>
<reference evidence="2 3" key="1">
    <citation type="submission" date="2020-04" db="EMBL/GenBank/DDBJ databases">
        <title>Perkinsus olseni comparative genomics.</title>
        <authorList>
            <person name="Bogema D.R."/>
        </authorList>
    </citation>
    <scope>NUCLEOTIDE SEQUENCE [LARGE SCALE GENOMIC DNA]</scope>
    <source>
        <strain evidence="2 3">ATCC PRA-207</strain>
    </source>
</reference>
<gene>
    <name evidence="2" type="primary">BRD7_3</name>
    <name evidence="2" type="ORF">FOZ63_029513</name>
</gene>
<sequence length="562" mass="61568">MHRNSTEVEKIPPSIRSAMHGIEYNGTPLNMTKDLLEAYANVVEENRFSNRGAPNMLVRVGPSTNFSTNPGKAGGSSVLPGELEPKSAEKSMRRFLDGIDGLPEDLVERHLRKRLDGCKSVVAPLNDCRVFGLDTEDFVAFNGTLRVEREFTGYILGVGYENAMQAAGLSDTGVATVPLKEMAQRHRAAREKQLQSVRGNEPGGTQTSATVSGARTGPAPAVRQAYLTPATTSWSARYNQSTVRPPVATTPYNQAAQWAALNQANRTAHLRAQQQASARTRPAGAAAGQSAFPYRTGMQQVFSTTPSLTPGMVAPPAGSALAEFQQRLASASPEQQQMLLRSLDCLDALSIINNSRWWNSTKSPQLGNGLSNGTAAVECGAIVDVYCLHLIALLSPSDDALRRPPWDASGWPLWPHNQPTCVIVVVLSLVYLYLYFRPVEPESPQRAAKHIEIASTEEERDTVRRAPASSFLGKQEREKNQRLAQRASDCFVEFSNSTTHEEEINSLTKIRDLFAEVERASPTRSGVVSAETIICSKLVQSDRAIIFIRHKNLVCHHKNRLE</sequence>
<dbReference type="AlphaFoldDB" id="A0A7J6UMS9"/>
<feature type="region of interest" description="Disordered" evidence="1">
    <location>
        <begin position="185"/>
        <end position="220"/>
    </location>
</feature>
<dbReference type="EMBL" id="JABANO010001308">
    <property type="protein sequence ID" value="KAF4758532.1"/>
    <property type="molecule type" value="Genomic_DNA"/>
</dbReference>